<dbReference type="EMBL" id="GBXM01025942">
    <property type="protein sequence ID" value="JAH82635.1"/>
    <property type="molecule type" value="Transcribed_RNA"/>
</dbReference>
<name>A0A0E9VZ93_ANGAN</name>
<protein>
    <submittedName>
        <fullName evidence="1">Uncharacterized protein</fullName>
    </submittedName>
</protein>
<proteinExistence type="predicted"/>
<reference evidence="1" key="2">
    <citation type="journal article" date="2015" name="Fish Shellfish Immunol.">
        <title>Early steps in the European eel (Anguilla anguilla)-Vibrio vulnificus interaction in the gills: Role of the RtxA13 toxin.</title>
        <authorList>
            <person name="Callol A."/>
            <person name="Pajuelo D."/>
            <person name="Ebbesson L."/>
            <person name="Teles M."/>
            <person name="MacKenzie S."/>
            <person name="Amaro C."/>
        </authorList>
    </citation>
    <scope>NUCLEOTIDE SEQUENCE</scope>
</reference>
<reference evidence="1" key="1">
    <citation type="submission" date="2014-11" db="EMBL/GenBank/DDBJ databases">
        <authorList>
            <person name="Amaro Gonzalez C."/>
        </authorList>
    </citation>
    <scope>NUCLEOTIDE SEQUENCE</scope>
</reference>
<sequence length="20" mass="2352">MNIYLLKKGLVYWLILQGEG</sequence>
<dbReference type="AlphaFoldDB" id="A0A0E9VZ93"/>
<accession>A0A0E9VZ93</accession>
<evidence type="ECO:0000313" key="1">
    <source>
        <dbReference type="EMBL" id="JAH82635.1"/>
    </source>
</evidence>
<organism evidence="1">
    <name type="scientific">Anguilla anguilla</name>
    <name type="common">European freshwater eel</name>
    <name type="synonym">Muraena anguilla</name>
    <dbReference type="NCBI Taxonomy" id="7936"/>
    <lineage>
        <taxon>Eukaryota</taxon>
        <taxon>Metazoa</taxon>
        <taxon>Chordata</taxon>
        <taxon>Craniata</taxon>
        <taxon>Vertebrata</taxon>
        <taxon>Euteleostomi</taxon>
        <taxon>Actinopterygii</taxon>
        <taxon>Neopterygii</taxon>
        <taxon>Teleostei</taxon>
        <taxon>Anguilliformes</taxon>
        <taxon>Anguillidae</taxon>
        <taxon>Anguilla</taxon>
    </lineage>
</organism>